<keyword evidence="2 3" id="KW-0802">TPR repeat</keyword>
<dbReference type="PROSITE" id="PS50005">
    <property type="entry name" value="TPR"/>
    <property type="match status" value="2"/>
</dbReference>
<evidence type="ECO:0000256" key="2">
    <source>
        <dbReference type="ARBA" id="ARBA00022803"/>
    </source>
</evidence>
<sequence length="590" mass="65904">MAKLGFLGSTPPKTAQNGSPNLSAEAQVTEGLIAFERQAYSVAEALFVTALKLAPVKTAERLRTHLSHSLSAGRTEEALALGKALLDVFPEDFDLTNKLGHIHRRAGQLDLAKEFYRLALAKNPKYVYPQYNLAALEAGVDLFDQEAKTALDRLARNDEHHLPDFLGGPDLLNQLRQQMSASQKEEQCQEMVLLIRKKAASFSIVEIEEAIALCDQVTMLEQQEIEISEDLLELALRQKAAPFLNLEAGQPGFGLLEAHLFNLGLFLYQHKRAGAALTELDQLKAKKSRFLYLDLLRALCFFQLGNQAHAFSLLESLAKNHPRNRYVNVNLGQLYKTHGQRTEAAKYLLKTAALLEETGWVFGPSALEEQAAKLITQEKPEQAVKYLEVALENYPTPELALSLAKAHLSCGQITPAFEKVSLAFEQSRGLNGIEKKILAAGVELFDQFADLMYRSNRIKEAAQAFEYCAKLAHRPELLQKAIKLHRALNNTEKVQALEKEHAALVGDIKELQNQSRPDELMAQGKAALAKKDYQRAISAFEALLLIKPEPQAVAYLYKIYVSLKQTRALTRLQLNWKWMLEKGATNPNLS</sequence>
<evidence type="ECO:0000313" key="5">
    <source>
        <dbReference type="EMBL" id="OGH03332.1"/>
    </source>
</evidence>
<dbReference type="PANTHER" id="PTHR45586:SF1">
    <property type="entry name" value="LIPOPOLYSACCHARIDE ASSEMBLY PROTEIN B"/>
    <property type="match status" value="1"/>
</dbReference>
<feature type="repeat" description="TPR" evidence="3">
    <location>
        <begin position="517"/>
        <end position="550"/>
    </location>
</feature>
<comment type="caution">
    <text evidence="5">The sequence shown here is derived from an EMBL/GenBank/DDBJ whole genome shotgun (WGS) entry which is preliminary data.</text>
</comment>
<organism evidence="5 6">
    <name type="scientific">Candidatus Lambdaproteobacteria bacterium RIFOXYD2_FULL_56_26</name>
    <dbReference type="NCBI Taxonomy" id="1817773"/>
    <lineage>
        <taxon>Bacteria</taxon>
        <taxon>Pseudomonadati</taxon>
        <taxon>Pseudomonadota</taxon>
        <taxon>Candidatus Lambdaproteobacteria</taxon>
    </lineage>
</organism>
<dbReference type="Pfam" id="PF13432">
    <property type="entry name" value="TPR_16"/>
    <property type="match status" value="1"/>
</dbReference>
<evidence type="ECO:0000256" key="1">
    <source>
        <dbReference type="ARBA" id="ARBA00022737"/>
    </source>
</evidence>
<dbReference type="InterPro" id="IPR011990">
    <property type="entry name" value="TPR-like_helical_dom_sf"/>
</dbReference>
<feature type="repeat" description="TPR" evidence="3">
    <location>
        <begin position="93"/>
        <end position="126"/>
    </location>
</feature>
<dbReference type="EMBL" id="MFNF01000017">
    <property type="protein sequence ID" value="OGH03332.1"/>
    <property type="molecule type" value="Genomic_DNA"/>
</dbReference>
<dbReference type="PANTHER" id="PTHR45586">
    <property type="entry name" value="TPR REPEAT-CONTAINING PROTEIN PA4667"/>
    <property type="match status" value="1"/>
</dbReference>
<feature type="compositionally biased region" description="Polar residues" evidence="4">
    <location>
        <begin position="11"/>
        <end position="21"/>
    </location>
</feature>
<feature type="region of interest" description="Disordered" evidence="4">
    <location>
        <begin position="1"/>
        <end position="21"/>
    </location>
</feature>
<name>A0A1F6GZ34_9PROT</name>
<proteinExistence type="predicted"/>
<dbReference type="InterPro" id="IPR051012">
    <property type="entry name" value="CellSynth/LPSAsmb/PSIAsmb"/>
</dbReference>
<reference evidence="5 6" key="1">
    <citation type="journal article" date="2016" name="Nat. Commun.">
        <title>Thousands of microbial genomes shed light on interconnected biogeochemical processes in an aquifer system.</title>
        <authorList>
            <person name="Anantharaman K."/>
            <person name="Brown C.T."/>
            <person name="Hug L.A."/>
            <person name="Sharon I."/>
            <person name="Castelle C.J."/>
            <person name="Probst A.J."/>
            <person name="Thomas B.C."/>
            <person name="Singh A."/>
            <person name="Wilkins M.J."/>
            <person name="Karaoz U."/>
            <person name="Brodie E.L."/>
            <person name="Williams K.H."/>
            <person name="Hubbard S.S."/>
            <person name="Banfield J.F."/>
        </authorList>
    </citation>
    <scope>NUCLEOTIDE SEQUENCE [LARGE SCALE GENOMIC DNA]</scope>
</reference>
<evidence type="ECO:0000256" key="3">
    <source>
        <dbReference type="PROSITE-ProRule" id="PRU00339"/>
    </source>
</evidence>
<dbReference type="SMART" id="SM00028">
    <property type="entry name" value="TPR"/>
    <property type="match status" value="5"/>
</dbReference>
<dbReference type="InterPro" id="IPR019734">
    <property type="entry name" value="TPR_rpt"/>
</dbReference>
<dbReference type="AlphaFoldDB" id="A0A1F6GZ34"/>
<gene>
    <name evidence="5" type="ORF">A2557_02285</name>
</gene>
<dbReference type="Proteomes" id="UP000177583">
    <property type="component" value="Unassembled WGS sequence"/>
</dbReference>
<evidence type="ECO:0000256" key="4">
    <source>
        <dbReference type="SAM" id="MobiDB-lite"/>
    </source>
</evidence>
<dbReference type="SUPFAM" id="SSF48452">
    <property type="entry name" value="TPR-like"/>
    <property type="match status" value="2"/>
</dbReference>
<keyword evidence="1" id="KW-0677">Repeat</keyword>
<protein>
    <submittedName>
        <fullName evidence="5">Uncharacterized protein</fullName>
    </submittedName>
</protein>
<dbReference type="Gene3D" id="1.25.40.10">
    <property type="entry name" value="Tetratricopeptide repeat domain"/>
    <property type="match status" value="2"/>
</dbReference>
<accession>A0A1F6GZ34</accession>
<evidence type="ECO:0000313" key="6">
    <source>
        <dbReference type="Proteomes" id="UP000177583"/>
    </source>
</evidence>